<proteinExistence type="predicted"/>
<evidence type="ECO:0000313" key="2">
    <source>
        <dbReference type="Proteomes" id="UP000002945"/>
    </source>
</evidence>
<dbReference type="HOGENOM" id="CLU_1693193_0_0_10"/>
<dbReference type="STRING" id="391587.KAOT1_17783"/>
<organism evidence="1 2">
    <name type="scientific">Kordia algicida OT-1</name>
    <dbReference type="NCBI Taxonomy" id="391587"/>
    <lineage>
        <taxon>Bacteria</taxon>
        <taxon>Pseudomonadati</taxon>
        <taxon>Bacteroidota</taxon>
        <taxon>Flavobacteriia</taxon>
        <taxon>Flavobacteriales</taxon>
        <taxon>Flavobacteriaceae</taxon>
        <taxon>Kordia</taxon>
    </lineage>
</organism>
<dbReference type="EMBL" id="ABIB01000003">
    <property type="protein sequence ID" value="EDP97038.1"/>
    <property type="molecule type" value="Genomic_DNA"/>
</dbReference>
<keyword evidence="2" id="KW-1185">Reference proteome</keyword>
<sequence length="155" mass="17587">MITIALLVFISSYNCSSNRKVINGKTISTVASNNTDLLKSKLKLTDKQLEKILKNDSVKNQVILSLKDSLSPNLIRKHLDPYIAGKYSTKQTCVLLKLQTRFKGDSFELNNMTKTTNSPKFNSMEDLEKYIKQTDSLLGRSIKIKKNDSIKKKKN</sequence>
<accession>A9DT84</accession>
<comment type="caution">
    <text evidence="1">The sequence shown here is derived from an EMBL/GenBank/DDBJ whole genome shotgun (WGS) entry which is preliminary data.</text>
</comment>
<dbReference type="AlphaFoldDB" id="A9DT84"/>
<reference evidence="1 2" key="1">
    <citation type="journal article" date="2011" name="J. Bacteriol.">
        <title>Genome sequence of the algicidal bacterium Kordia algicida OT-1.</title>
        <authorList>
            <person name="Lee H.S."/>
            <person name="Kang S.G."/>
            <person name="Kwon K.K."/>
            <person name="Lee J.H."/>
            <person name="Kim S.J."/>
        </authorList>
    </citation>
    <scope>NUCLEOTIDE SEQUENCE [LARGE SCALE GENOMIC DNA]</scope>
    <source>
        <strain evidence="1 2">OT-1</strain>
    </source>
</reference>
<protein>
    <submittedName>
        <fullName evidence="1">Uncharacterized protein</fullName>
    </submittedName>
</protein>
<name>A9DT84_9FLAO</name>
<dbReference type="Proteomes" id="UP000002945">
    <property type="component" value="Unassembled WGS sequence"/>
</dbReference>
<evidence type="ECO:0000313" key="1">
    <source>
        <dbReference type="EMBL" id="EDP97038.1"/>
    </source>
</evidence>
<gene>
    <name evidence="1" type="ORF">KAOT1_17783</name>
</gene>